<dbReference type="AlphaFoldDB" id="A0A0B8ZJF7"/>
<protein>
    <recommendedName>
        <fullName evidence="5">Phage shock protein B</fullName>
    </recommendedName>
</protein>
<accession>A0A0B8ZJF7</accession>
<evidence type="ECO:0000256" key="2">
    <source>
        <dbReference type="SAM" id="Phobius"/>
    </source>
</evidence>
<dbReference type="EMBL" id="JRVC01000023">
    <property type="protein sequence ID" value="KHS43191.1"/>
    <property type="molecule type" value="Genomic_DNA"/>
</dbReference>
<dbReference type="RefSeq" id="WP_039337349.1">
    <property type="nucleotide sequence ID" value="NZ_JRVC01000023.1"/>
</dbReference>
<reference evidence="3 4" key="1">
    <citation type="submission" date="2014-10" db="EMBL/GenBank/DDBJ databases">
        <title>Draft genome sequence of Novosphingobium subterraneum DSM 12447.</title>
        <authorList>
            <person name="Gan H.M."/>
            <person name="Gan H.Y."/>
            <person name="Savka M.A."/>
        </authorList>
    </citation>
    <scope>NUCLEOTIDE SEQUENCE [LARGE SCALE GENOMIC DNA]</scope>
    <source>
        <strain evidence="3 4">DSM 12447</strain>
    </source>
</reference>
<organism evidence="3 4">
    <name type="scientific">Novosphingobium subterraneum</name>
    <dbReference type="NCBI Taxonomy" id="48936"/>
    <lineage>
        <taxon>Bacteria</taxon>
        <taxon>Pseudomonadati</taxon>
        <taxon>Pseudomonadota</taxon>
        <taxon>Alphaproteobacteria</taxon>
        <taxon>Sphingomonadales</taxon>
        <taxon>Sphingomonadaceae</taxon>
        <taxon>Novosphingobium</taxon>
    </lineage>
</organism>
<dbReference type="Proteomes" id="UP000031338">
    <property type="component" value="Unassembled WGS sequence"/>
</dbReference>
<proteinExistence type="predicted"/>
<sequence>MGPGSTIVAIIAIIAFVIIRTNRDRYRAGSMQQPPFDPAYTASLEREVSDLRKRLEVLERIATDEGETRRLSREIESLRDR</sequence>
<gene>
    <name evidence="3" type="ORF">NJ75_03820</name>
</gene>
<evidence type="ECO:0000256" key="1">
    <source>
        <dbReference type="SAM" id="Coils"/>
    </source>
</evidence>
<keyword evidence="2" id="KW-0812">Transmembrane</keyword>
<keyword evidence="2" id="KW-1133">Transmembrane helix</keyword>
<dbReference type="PATRIC" id="fig|48936.3.peg.3856"/>
<evidence type="ECO:0008006" key="5">
    <source>
        <dbReference type="Google" id="ProtNLM"/>
    </source>
</evidence>
<feature type="transmembrane region" description="Helical" evidence="2">
    <location>
        <begin position="6"/>
        <end position="22"/>
    </location>
</feature>
<keyword evidence="2" id="KW-0472">Membrane</keyword>
<keyword evidence="4" id="KW-1185">Reference proteome</keyword>
<comment type="caution">
    <text evidence="3">The sequence shown here is derived from an EMBL/GenBank/DDBJ whole genome shotgun (WGS) entry which is preliminary data.</text>
</comment>
<evidence type="ECO:0000313" key="3">
    <source>
        <dbReference type="EMBL" id="KHS43191.1"/>
    </source>
</evidence>
<evidence type="ECO:0000313" key="4">
    <source>
        <dbReference type="Proteomes" id="UP000031338"/>
    </source>
</evidence>
<keyword evidence="1" id="KW-0175">Coiled coil</keyword>
<dbReference type="STRING" id="48936.NJ75_03820"/>
<feature type="coiled-coil region" evidence="1">
    <location>
        <begin position="41"/>
        <end position="81"/>
    </location>
</feature>
<name>A0A0B8ZJF7_9SPHN</name>